<evidence type="ECO:0000313" key="3">
    <source>
        <dbReference type="RefSeq" id="XP_028986542.1"/>
    </source>
</evidence>
<dbReference type="Pfam" id="PF15669">
    <property type="entry name" value="CCDC24"/>
    <property type="match status" value="1"/>
</dbReference>
<feature type="compositionally biased region" description="Low complexity" evidence="1">
    <location>
        <begin position="68"/>
        <end position="80"/>
    </location>
</feature>
<feature type="compositionally biased region" description="Polar residues" evidence="1">
    <location>
        <begin position="457"/>
        <end position="469"/>
    </location>
</feature>
<dbReference type="InterPro" id="IPR031367">
    <property type="entry name" value="CCDC24"/>
</dbReference>
<dbReference type="AlphaFoldDB" id="A0A6P7L0M0"/>
<evidence type="ECO:0000313" key="5">
    <source>
        <dbReference type="RefSeq" id="XP_028986544.1"/>
    </source>
</evidence>
<evidence type="ECO:0000313" key="4">
    <source>
        <dbReference type="RefSeq" id="XP_028986543.1"/>
    </source>
</evidence>
<dbReference type="CTD" id="149473"/>
<dbReference type="KEGG" id="bspl:114843884"/>
<dbReference type="OrthoDB" id="6022633at2759"/>
<sequence length="606" mass="66338">MQSLDEKQLSPGPSLWNLITEHVHCSEVPKICAALGHSLVDMYIELHSEKLPSLQAEMCYKMWQQTQQGGSRGSRAGTSTPCGQGTSLSEPPAVKELLRAEVKMLLQTLRERASGGGGRDGEELLLRYNPDTVNYALGHRDTWFPGSSSGETDNGSEAGNTISIEDEMKAVSDKLNATDIDQVVDRLKSVMLEECDVLKRRVQGLKANINQKYRRKSEFPKPEPSLVDLRELRAAVQMDLDLYPSSLAAPSTDSFHLPVKGLENKWRASAGHVASDETLQVVNATSVLRPHPPRPLCCADPRPPAGPPHTHTSRSLRPVRISTPPVTHGQHRRISSAGESNGTRACMEITTSEEANGQFTTDQMNKCEHSRLSPEPGGAGLHRRDSTSSLRLQIKTQPMLPAQEAHLSSHCSRQGLNEELDLLPFTERTGSVWRSGNTSSAPSLVPVLSSLCGAGSHRSSSSTGDFKSTTQKRQHKGSCGGSFVSTVEQTDDRVKTTGQSLCSQNDMMSNSGIESGDVRKDRDPQQCPTDHLRHLESSSSSSSSDQQRRSRCRRLVAVQTKTPFFSSPIRPHGGIAAQTKRLQETQTQMEMINTFHQPVPPARVPT</sequence>
<protein>
    <submittedName>
        <fullName evidence="3 4">Coiled-coil domain-containing protein 24 isoform X1</fullName>
    </submittedName>
</protein>
<evidence type="ECO:0000256" key="1">
    <source>
        <dbReference type="SAM" id="MobiDB-lite"/>
    </source>
</evidence>
<feature type="compositionally biased region" description="Polar residues" evidence="1">
    <location>
        <begin position="496"/>
        <end position="513"/>
    </location>
</feature>
<dbReference type="Proteomes" id="UP000515150">
    <property type="component" value="Chromosome 17"/>
</dbReference>
<name>A0A6P7L0M0_BETSP</name>
<dbReference type="PANTHER" id="PTHR28601:SF1">
    <property type="entry name" value="COILED-COIL DOMAIN-CONTAINING PROTEIN 24"/>
    <property type="match status" value="1"/>
</dbReference>
<gene>
    <name evidence="3 4 5" type="primary">ccdc24</name>
</gene>
<keyword evidence="2" id="KW-1185">Reference proteome</keyword>
<dbReference type="RefSeq" id="XP_028986544.1">
    <property type="nucleotide sequence ID" value="XM_029130711.3"/>
</dbReference>
<dbReference type="GeneID" id="114843884"/>
<organism evidence="2 5">
    <name type="scientific">Betta splendens</name>
    <name type="common">Siamese fighting fish</name>
    <dbReference type="NCBI Taxonomy" id="158456"/>
    <lineage>
        <taxon>Eukaryota</taxon>
        <taxon>Metazoa</taxon>
        <taxon>Chordata</taxon>
        <taxon>Craniata</taxon>
        <taxon>Vertebrata</taxon>
        <taxon>Euteleostomi</taxon>
        <taxon>Actinopterygii</taxon>
        <taxon>Neopterygii</taxon>
        <taxon>Teleostei</taxon>
        <taxon>Neoteleostei</taxon>
        <taxon>Acanthomorphata</taxon>
        <taxon>Anabantaria</taxon>
        <taxon>Anabantiformes</taxon>
        <taxon>Anabantoidei</taxon>
        <taxon>Osphronemidae</taxon>
        <taxon>Betta</taxon>
    </lineage>
</organism>
<feature type="region of interest" description="Disordered" evidence="1">
    <location>
        <begin position="68"/>
        <end position="90"/>
    </location>
</feature>
<feature type="compositionally biased region" description="Basic and acidic residues" evidence="1">
    <location>
        <begin position="516"/>
        <end position="536"/>
    </location>
</feature>
<evidence type="ECO:0000313" key="2">
    <source>
        <dbReference type="Proteomes" id="UP000515150"/>
    </source>
</evidence>
<feature type="region of interest" description="Disordered" evidence="1">
    <location>
        <begin position="452"/>
        <end position="551"/>
    </location>
</feature>
<feature type="region of interest" description="Disordered" evidence="1">
    <location>
        <begin position="304"/>
        <end position="342"/>
    </location>
</feature>
<proteinExistence type="predicted"/>
<dbReference type="RefSeq" id="XP_028986542.1">
    <property type="nucleotide sequence ID" value="XM_029130709.3"/>
</dbReference>
<dbReference type="RefSeq" id="XP_028986543.1">
    <property type="nucleotide sequence ID" value="XM_029130710.3"/>
</dbReference>
<reference evidence="3 4" key="1">
    <citation type="submission" date="2025-04" db="UniProtKB">
        <authorList>
            <consortium name="RefSeq"/>
        </authorList>
    </citation>
    <scope>IDENTIFICATION</scope>
</reference>
<dbReference type="PANTHER" id="PTHR28601">
    <property type="entry name" value="COILED-COIL DOMAIN-CONTAINING PROTEIN 24"/>
    <property type="match status" value="1"/>
</dbReference>
<accession>A0A6P7L0M0</accession>